<dbReference type="CTD" id="36373237"/>
<keyword evidence="2" id="KW-0675">Receptor</keyword>
<evidence type="ECO:0000313" key="2">
    <source>
        <dbReference type="EMBL" id="CEF60870.1"/>
    </source>
</evidence>
<accession>A0A090KTM4</accession>
<organism evidence="2">
    <name type="scientific">Strongyloides ratti</name>
    <name type="common">Parasitic roundworm</name>
    <dbReference type="NCBI Taxonomy" id="34506"/>
    <lineage>
        <taxon>Eukaryota</taxon>
        <taxon>Metazoa</taxon>
        <taxon>Ecdysozoa</taxon>
        <taxon>Nematoda</taxon>
        <taxon>Chromadorea</taxon>
        <taxon>Rhabditida</taxon>
        <taxon>Tylenchina</taxon>
        <taxon>Panagrolaimomorpha</taxon>
        <taxon>Strongyloidoidea</taxon>
        <taxon>Strongyloididae</taxon>
        <taxon>Strongyloides</taxon>
    </lineage>
</organism>
<dbReference type="GeneID" id="36373237"/>
<dbReference type="WormBase" id="SRAE_0000000250">
    <property type="protein sequence ID" value="SRP00188"/>
    <property type="gene ID" value="WBGene00255739"/>
</dbReference>
<reference evidence="4" key="3">
    <citation type="submission" date="2020-12" db="UniProtKB">
        <authorList>
            <consortium name="WormBaseParasite"/>
        </authorList>
    </citation>
    <scope>IDENTIFICATION</scope>
</reference>
<feature type="transmembrane region" description="Helical" evidence="1">
    <location>
        <begin position="132"/>
        <end position="151"/>
    </location>
</feature>
<dbReference type="WBParaSite" id="SRAE_0000000250.1">
    <property type="protein sequence ID" value="SRAE_0000000250.1"/>
    <property type="gene ID" value="WBGene00255739"/>
</dbReference>
<dbReference type="Proteomes" id="UP000035682">
    <property type="component" value="Unplaced"/>
</dbReference>
<protein>
    <submittedName>
        <fullName evidence="2 4">7TM GPCR, serpentine receptor class r (Str) family-containing protein</fullName>
    </submittedName>
</protein>
<dbReference type="InterPro" id="IPR019428">
    <property type="entry name" value="7TM_GPCR_serpentine_rcpt_Str"/>
</dbReference>
<reference evidence="3" key="2">
    <citation type="submission" date="2014-09" db="EMBL/GenBank/DDBJ databases">
        <authorList>
            <person name="Martin A.A."/>
        </authorList>
    </citation>
    <scope>NUCLEOTIDE SEQUENCE</scope>
    <source>
        <strain evidence="3">ED321</strain>
    </source>
</reference>
<name>A0A090KTM4_STRRB</name>
<gene>
    <name evidence="2 4 5" type="ORF">SRAE_0000000250</name>
</gene>
<feature type="transmembrane region" description="Helical" evidence="1">
    <location>
        <begin position="12"/>
        <end position="32"/>
    </location>
</feature>
<dbReference type="OMA" id="DESHVII"/>
<keyword evidence="3" id="KW-1185">Reference proteome</keyword>
<feature type="transmembrane region" description="Helical" evidence="1">
    <location>
        <begin position="250"/>
        <end position="275"/>
    </location>
</feature>
<dbReference type="EMBL" id="LN609405">
    <property type="protein sequence ID" value="CEF60870.1"/>
    <property type="molecule type" value="Genomic_DNA"/>
</dbReference>
<evidence type="ECO:0000313" key="5">
    <source>
        <dbReference type="WormBase" id="SRAE_0000000250"/>
    </source>
</evidence>
<feature type="transmembrane region" description="Helical" evidence="1">
    <location>
        <begin position="52"/>
        <end position="71"/>
    </location>
</feature>
<feature type="transmembrane region" description="Helical" evidence="1">
    <location>
        <begin position="171"/>
        <end position="188"/>
    </location>
</feature>
<feature type="transmembrane region" description="Helical" evidence="1">
    <location>
        <begin position="92"/>
        <end position="112"/>
    </location>
</feature>
<keyword evidence="1" id="KW-0472">Membrane</keyword>
<evidence type="ECO:0000313" key="4">
    <source>
        <dbReference type="WBParaSite" id="SRAE_0000000250.1"/>
    </source>
</evidence>
<dbReference type="RefSeq" id="XP_024500079.1">
    <property type="nucleotide sequence ID" value="XM_024645836.1"/>
</dbReference>
<evidence type="ECO:0000256" key="1">
    <source>
        <dbReference type="SAM" id="Phobius"/>
    </source>
</evidence>
<keyword evidence="1" id="KW-0812">Transmembrane</keyword>
<sequence length="341" mass="40075">MKYIFEKICIALNSVSSFLTITLCFLSLIFIYDKWKKDEISRKYTELTAVQFIFGLISGIINCVAKMEVFIDESHVIIYLDYFNKFNKKINIFVIGISILFLYFNIAMPSAILVSRNLVIVKKKVLKTQHIFLLFLIVFFFALELSIATILCYNSNNNGNLLYNISMKKPIFIQNISPYSYCSLFIFIKKNFFFKGSIHFFIILLSNALFFNANFIVFFFQYRSYRKYMKQYSRSMTSKTKKMHSDFIKILYLQNLTPVLITGLPILIMVVSIFFKFNIFIYTGTTYLIFFINFVPAINAFFYIFLPLGNRKIIKNFIKNLLGKNTSNNVKTLNIQTTRIQ</sequence>
<reference evidence="2" key="1">
    <citation type="submission" date="2014-09" db="EMBL/GenBank/DDBJ databases">
        <authorList>
            <person name="Aslett A.Martin."/>
        </authorList>
    </citation>
    <scope>NUCLEOTIDE SEQUENCE</scope>
    <source>
        <strain evidence="2">ED321 Heterogonic</strain>
    </source>
</reference>
<dbReference type="Pfam" id="PF10326">
    <property type="entry name" value="7TM_GPCR_Str"/>
    <property type="match status" value="1"/>
</dbReference>
<keyword evidence="1" id="KW-1133">Transmembrane helix</keyword>
<feature type="transmembrane region" description="Helical" evidence="1">
    <location>
        <begin position="287"/>
        <end position="306"/>
    </location>
</feature>
<feature type="transmembrane region" description="Helical" evidence="1">
    <location>
        <begin position="200"/>
        <end position="220"/>
    </location>
</feature>
<proteinExistence type="predicted"/>
<evidence type="ECO:0000313" key="3">
    <source>
        <dbReference type="Proteomes" id="UP000035682"/>
    </source>
</evidence>
<dbReference type="AlphaFoldDB" id="A0A090KTM4"/>